<evidence type="ECO:0000313" key="1">
    <source>
        <dbReference type="EMBL" id="MDR8260833.1"/>
    </source>
</evidence>
<dbReference type="RefSeq" id="WP_000718761.1">
    <property type="nucleotide sequence ID" value="NZ_AP031578.1"/>
</dbReference>
<gene>
    <name evidence="2" type="ORF">A7M90_12565</name>
    <name evidence="1" type="ORF">FPK87_10185</name>
    <name evidence="3" type="ORF">J6E47_13075</name>
</gene>
<sequence length="254" mass="28516">MAAGFQVVNDRNTIQIDSNYSNLHLHSVLDIKSGVLIDSLPGFNPRWRFDGKMRKLSVPKADLPLPVIALEVINDCSCAFGGIQSNGDNWDIVVYYGKRVTGGVWTIEEPPAAKVYIFSTRVQPLSSGVGLEIYREDGTVAFSSQAKPLTIVTSLQEISGVDYLYSGNIANKALLFQGMDVIWSFSMDVDEFYVSTFYGYQDNKIYQIGRNTSDPNGHMMPELYAWFDHFEVNTHSWYQLTAPYPLLIDTTILN</sequence>
<dbReference type="Proteomes" id="UP000179937">
    <property type="component" value="Unassembled WGS sequence"/>
</dbReference>
<reference evidence="1" key="2">
    <citation type="submission" date="2019-07" db="EMBL/GenBank/DDBJ databases">
        <title>Biological characteristics of mucoid Acinetobacter baumannii from a general hospital in China.</title>
        <authorList>
            <person name="Hua X."/>
            <person name="Yu Y."/>
        </authorList>
    </citation>
    <scope>NUCLEOTIDE SEQUENCE [LARGE SCALE GENOMIC DNA]</scope>
    <source>
        <strain evidence="1">N41</strain>
    </source>
</reference>
<name>A0A0G3D5V5_ACIBA</name>
<evidence type="ECO:0000313" key="4">
    <source>
        <dbReference type="Proteomes" id="UP000179937"/>
    </source>
</evidence>
<dbReference type="EMBL" id="VMBB01000013">
    <property type="protein sequence ID" value="MDR8260833.1"/>
    <property type="molecule type" value="Genomic_DNA"/>
</dbReference>
<dbReference type="EMBL" id="CP072270">
    <property type="protein sequence ID" value="QTK42347.1"/>
    <property type="molecule type" value="Genomic_DNA"/>
</dbReference>
<organism evidence="2 4">
    <name type="scientific">Acinetobacter baumannii</name>
    <dbReference type="NCBI Taxonomy" id="470"/>
    <lineage>
        <taxon>Bacteria</taxon>
        <taxon>Pseudomonadati</taxon>
        <taxon>Pseudomonadota</taxon>
        <taxon>Gammaproteobacteria</taxon>
        <taxon>Moraxellales</taxon>
        <taxon>Moraxellaceae</taxon>
        <taxon>Acinetobacter</taxon>
        <taxon>Acinetobacter calcoaceticus/baumannii complex</taxon>
    </lineage>
</organism>
<accession>A0A0G3D5V5</accession>
<protein>
    <submittedName>
        <fullName evidence="2">Uncharacterized protein</fullName>
    </submittedName>
</protein>
<dbReference type="Proteomes" id="UP000664966">
    <property type="component" value="Chromosome"/>
</dbReference>
<proteinExistence type="predicted"/>
<dbReference type="EMBL" id="LYKI01000003">
    <property type="protein sequence ID" value="OIG74963.1"/>
    <property type="molecule type" value="Genomic_DNA"/>
</dbReference>
<evidence type="ECO:0000313" key="3">
    <source>
        <dbReference type="EMBL" id="QTK42347.1"/>
    </source>
</evidence>
<dbReference type="AlphaFoldDB" id="A0A0G3D5V5"/>
<dbReference type="PATRIC" id="fig|470.1292.peg.3325"/>
<evidence type="ECO:0000313" key="2">
    <source>
        <dbReference type="EMBL" id="OIG74963.1"/>
    </source>
</evidence>
<reference evidence="2 4" key="1">
    <citation type="submission" date="2016-05" db="EMBL/GenBank/DDBJ databases">
        <title>The evolution of Acinetobacter baumannii in vivo.</title>
        <authorList>
            <person name="Hua X."/>
            <person name="Yu Y."/>
        </authorList>
    </citation>
    <scope>NUCLEOTIDE SEQUENCE [LARGE SCALE GENOMIC DNA]</scope>
    <source>
        <strain evidence="2 4">XH647</strain>
    </source>
</reference>
<reference evidence="3" key="3">
    <citation type="submission" date="2021-03" db="EMBL/GenBank/DDBJ databases">
        <title>Complete genome sequencing of Acinetobacter baumannii.</title>
        <authorList>
            <person name="Yadav B."/>
            <person name="Makwana N."/>
            <person name="Kharat A.S."/>
            <person name="Veeraraghavan B."/>
            <person name="Vijayakumar S."/>
            <person name="Priya M."/>
        </authorList>
    </citation>
    <scope>NUCLEOTIDE SEQUENCE</scope>
    <source>
        <strain evidence="3">KSK6</strain>
    </source>
</reference>